<dbReference type="SUPFAM" id="SSF53756">
    <property type="entry name" value="UDP-Glycosyltransferase/glycogen phosphorylase"/>
    <property type="match status" value="1"/>
</dbReference>
<evidence type="ECO:0000313" key="5">
    <source>
        <dbReference type="EMBL" id="APT85115.1"/>
    </source>
</evidence>
<dbReference type="GO" id="GO:0016758">
    <property type="term" value="F:hexosyltransferase activity"/>
    <property type="evidence" value="ECO:0007669"/>
    <property type="project" value="TreeGrafter"/>
</dbReference>
<dbReference type="InterPro" id="IPR001296">
    <property type="entry name" value="Glyco_trans_1"/>
</dbReference>
<feature type="domain" description="Glycosyl transferase family 1" evidence="3">
    <location>
        <begin position="198"/>
        <end position="368"/>
    </location>
</feature>
<dbReference type="InterPro" id="IPR028098">
    <property type="entry name" value="Glyco_trans_4-like_N"/>
</dbReference>
<dbReference type="EMBL" id="CP009245">
    <property type="protein sequence ID" value="APT85115.1"/>
    <property type="molecule type" value="Genomic_DNA"/>
</dbReference>
<dbReference type="PANTHER" id="PTHR45947:SF3">
    <property type="entry name" value="SULFOQUINOVOSYL TRANSFERASE SQD2"/>
    <property type="match status" value="1"/>
</dbReference>
<dbReference type="AlphaFoldDB" id="A0A1L7CH15"/>
<dbReference type="Gene3D" id="3.40.50.2000">
    <property type="entry name" value="Glycogen Phosphorylase B"/>
    <property type="match status" value="2"/>
</dbReference>
<proteinExistence type="predicted"/>
<dbReference type="KEGG" id="caqu:CAQU_08580"/>
<keyword evidence="2 5" id="KW-0808">Transferase</keyword>
<evidence type="ECO:0000256" key="2">
    <source>
        <dbReference type="ARBA" id="ARBA00022679"/>
    </source>
</evidence>
<name>A0A1L7CH15_9CORY</name>
<evidence type="ECO:0000259" key="3">
    <source>
        <dbReference type="Pfam" id="PF00534"/>
    </source>
</evidence>
<dbReference type="RefSeq" id="WP_075726856.1">
    <property type="nucleotide sequence ID" value="NZ_CP009245.1"/>
</dbReference>
<feature type="domain" description="Glycosyltransferase subfamily 4-like N-terminal" evidence="4">
    <location>
        <begin position="24"/>
        <end position="181"/>
    </location>
</feature>
<evidence type="ECO:0000256" key="1">
    <source>
        <dbReference type="ARBA" id="ARBA00022676"/>
    </source>
</evidence>
<protein>
    <submittedName>
        <fullName evidence="5">GDP-mannose-dependent alpha-(1-6)-phosphatidylinositol monomannoside mannosyltransferase</fullName>
    </submittedName>
</protein>
<dbReference type="GO" id="GO:1901137">
    <property type="term" value="P:carbohydrate derivative biosynthetic process"/>
    <property type="evidence" value="ECO:0007669"/>
    <property type="project" value="UniProtKB-ARBA"/>
</dbReference>
<keyword evidence="6" id="KW-1185">Reference proteome</keyword>
<accession>A0A1L7CH15</accession>
<organism evidence="5 6">
    <name type="scientific">Corynebacterium aquilae DSM 44791</name>
    <dbReference type="NCBI Taxonomy" id="1431546"/>
    <lineage>
        <taxon>Bacteria</taxon>
        <taxon>Bacillati</taxon>
        <taxon>Actinomycetota</taxon>
        <taxon>Actinomycetes</taxon>
        <taxon>Mycobacteriales</taxon>
        <taxon>Corynebacteriaceae</taxon>
        <taxon>Corynebacterium</taxon>
    </lineage>
</organism>
<keyword evidence="1 5" id="KW-0328">Glycosyltransferase</keyword>
<reference evidence="5 6" key="1">
    <citation type="submission" date="2014-08" db="EMBL/GenBank/DDBJ databases">
        <title>Complete genome sequence of Corynebacterium aquilae S-613T(T) (=DSM 44791(T)), isolated from the choana of a healthy golden eagle.</title>
        <authorList>
            <person name="Ruckert C."/>
            <person name="Albersmeier A."/>
            <person name="Winkler A."/>
            <person name="Kalinowski J."/>
        </authorList>
    </citation>
    <scope>NUCLEOTIDE SEQUENCE [LARGE SCALE GENOMIC DNA]</scope>
    <source>
        <strain evidence="5 6">S-613</strain>
    </source>
</reference>
<dbReference type="Proteomes" id="UP000185478">
    <property type="component" value="Chromosome"/>
</dbReference>
<dbReference type="PANTHER" id="PTHR45947">
    <property type="entry name" value="SULFOQUINOVOSYL TRANSFERASE SQD2"/>
    <property type="match status" value="1"/>
</dbReference>
<gene>
    <name evidence="5" type="ORF">CAQU_08580</name>
</gene>
<evidence type="ECO:0000259" key="4">
    <source>
        <dbReference type="Pfam" id="PF13439"/>
    </source>
</evidence>
<evidence type="ECO:0000313" key="6">
    <source>
        <dbReference type="Proteomes" id="UP000185478"/>
    </source>
</evidence>
<dbReference type="Pfam" id="PF00534">
    <property type="entry name" value="Glycos_transf_1"/>
    <property type="match status" value="1"/>
</dbReference>
<dbReference type="GO" id="GO:1903509">
    <property type="term" value="P:liposaccharide metabolic process"/>
    <property type="evidence" value="ECO:0007669"/>
    <property type="project" value="UniProtKB-ARBA"/>
</dbReference>
<dbReference type="CDD" id="cd03801">
    <property type="entry name" value="GT4_PimA-like"/>
    <property type="match status" value="1"/>
</dbReference>
<dbReference type="OrthoDB" id="9808602at2"/>
<dbReference type="STRING" id="1431546.CAQU_08580"/>
<dbReference type="FunFam" id="3.40.50.2000:FF:000115">
    <property type="entry name" value="Alpha-(1-6)-phosphatidylinositol monomannoside mannosyltransferase"/>
    <property type="match status" value="1"/>
</dbReference>
<dbReference type="Pfam" id="PF13439">
    <property type="entry name" value="Glyco_transf_4"/>
    <property type="match status" value="1"/>
</dbReference>
<dbReference type="InterPro" id="IPR050194">
    <property type="entry name" value="Glycosyltransferase_grp1"/>
</dbReference>
<sequence length="389" mass="41541">MAGVKKHAPGPKILLVTNDFPPTVGGIQSYLADFVGCLDPDSVIVFASTQDAEAARAYDAQVPYRVVRYPGAVMLPTPAVARRMRELIAAEGIEVVWFGAAAPLGLLASAARAAGARRIVASTHGHEVGWSMVPVARQLLRRIGSGCDVVTFISDYTLGRLRGAFGPATTWMRMPSGVDADFFAPVSDEARDAVLRRFGLNASTPLVVCCSRLVARKGQDQLIRSWPAVRQVAGDAHLLFVGQGPYRGRLEKLRAGLPEQCRDSVMFCGRLDRGEMRDLLASAWVAATPCRTRGAGLDVEGLGIVFLEAQACGVPVIAGDSGGAPETVGDGAGVVVSGRDTVELANQLIELLSAPAQHRRAMGRLGRQHVQQQWSWGRQCARLKRALGL</sequence>